<dbReference type="Pfam" id="PF14231">
    <property type="entry name" value="GXWXG"/>
    <property type="match status" value="1"/>
</dbReference>
<evidence type="ECO:0000259" key="2">
    <source>
        <dbReference type="Pfam" id="PF14232"/>
    </source>
</evidence>
<evidence type="ECO:0000313" key="4">
    <source>
        <dbReference type="Proteomes" id="UP000799750"/>
    </source>
</evidence>
<feature type="domain" description="GXWXG" evidence="1">
    <location>
        <begin position="26"/>
        <end position="84"/>
    </location>
</feature>
<sequence>MSSPSEAFIALTQQTGSIPEPTLRAAFEKLPAITDPAFLYGDWKGGSFENDHPGHKMLAAMRWAGKNFRAVNDVDPIVVYDDQGKRVVSEAFGASAARLRKVELWGTLSVSMVYDKNPIIDQFRWVGEDLVAGAMDVKPDEGRVYYFYLRRIKEGEKL</sequence>
<proteinExistence type="predicted"/>
<dbReference type="Pfam" id="PF14232">
    <property type="entry name" value="DUF4334"/>
    <property type="match status" value="1"/>
</dbReference>
<evidence type="ECO:0000313" key="3">
    <source>
        <dbReference type="EMBL" id="KAF2495565.1"/>
    </source>
</evidence>
<dbReference type="InterPro" id="IPR025568">
    <property type="entry name" value="DUF4334"/>
</dbReference>
<accession>A0A6A6QT27</accession>
<reference evidence="3" key="1">
    <citation type="journal article" date="2020" name="Stud. Mycol.">
        <title>101 Dothideomycetes genomes: a test case for predicting lifestyles and emergence of pathogens.</title>
        <authorList>
            <person name="Haridas S."/>
            <person name="Albert R."/>
            <person name="Binder M."/>
            <person name="Bloem J."/>
            <person name="Labutti K."/>
            <person name="Salamov A."/>
            <person name="Andreopoulos B."/>
            <person name="Baker S."/>
            <person name="Barry K."/>
            <person name="Bills G."/>
            <person name="Bluhm B."/>
            <person name="Cannon C."/>
            <person name="Castanera R."/>
            <person name="Culley D."/>
            <person name="Daum C."/>
            <person name="Ezra D."/>
            <person name="Gonzalez J."/>
            <person name="Henrissat B."/>
            <person name="Kuo A."/>
            <person name="Liang C."/>
            <person name="Lipzen A."/>
            <person name="Lutzoni F."/>
            <person name="Magnuson J."/>
            <person name="Mondo S."/>
            <person name="Nolan M."/>
            <person name="Ohm R."/>
            <person name="Pangilinan J."/>
            <person name="Park H.-J."/>
            <person name="Ramirez L."/>
            <person name="Alfaro M."/>
            <person name="Sun H."/>
            <person name="Tritt A."/>
            <person name="Yoshinaga Y."/>
            <person name="Zwiers L.-H."/>
            <person name="Turgeon B."/>
            <person name="Goodwin S."/>
            <person name="Spatafora J."/>
            <person name="Crous P."/>
            <person name="Grigoriev I."/>
        </authorList>
    </citation>
    <scope>NUCLEOTIDE SEQUENCE</scope>
    <source>
        <strain evidence="3">CBS 269.34</strain>
    </source>
</reference>
<keyword evidence="4" id="KW-1185">Reference proteome</keyword>
<evidence type="ECO:0008006" key="5">
    <source>
        <dbReference type="Google" id="ProtNLM"/>
    </source>
</evidence>
<evidence type="ECO:0000259" key="1">
    <source>
        <dbReference type="Pfam" id="PF14231"/>
    </source>
</evidence>
<feature type="domain" description="DUF4334" evidence="2">
    <location>
        <begin position="96"/>
        <end position="151"/>
    </location>
</feature>
<dbReference type="Proteomes" id="UP000799750">
    <property type="component" value="Unassembled WGS sequence"/>
</dbReference>
<gene>
    <name evidence="3" type="ORF">BU16DRAFT_582206</name>
</gene>
<dbReference type="InterPro" id="IPR025951">
    <property type="entry name" value="GXWXG_dom"/>
</dbReference>
<dbReference type="Gene3D" id="2.40.128.580">
    <property type="entry name" value="GXWXG domain"/>
    <property type="match status" value="1"/>
</dbReference>
<name>A0A6A6QT27_9PEZI</name>
<dbReference type="EMBL" id="MU004189">
    <property type="protein sequence ID" value="KAF2495565.1"/>
    <property type="molecule type" value="Genomic_DNA"/>
</dbReference>
<protein>
    <recommendedName>
        <fullName evidence="5">GXWXG domain-containing protein</fullName>
    </recommendedName>
</protein>
<organism evidence="3 4">
    <name type="scientific">Lophium mytilinum</name>
    <dbReference type="NCBI Taxonomy" id="390894"/>
    <lineage>
        <taxon>Eukaryota</taxon>
        <taxon>Fungi</taxon>
        <taxon>Dikarya</taxon>
        <taxon>Ascomycota</taxon>
        <taxon>Pezizomycotina</taxon>
        <taxon>Dothideomycetes</taxon>
        <taxon>Pleosporomycetidae</taxon>
        <taxon>Mytilinidiales</taxon>
        <taxon>Mytilinidiaceae</taxon>
        <taxon>Lophium</taxon>
    </lineage>
</organism>
<dbReference type="OrthoDB" id="2213372at2759"/>
<dbReference type="AlphaFoldDB" id="A0A6A6QT27"/>